<feature type="repeat" description="PPR" evidence="1">
    <location>
        <begin position="55"/>
        <end position="89"/>
    </location>
</feature>
<evidence type="ECO:0000256" key="1">
    <source>
        <dbReference type="PROSITE-ProRule" id="PRU00708"/>
    </source>
</evidence>
<dbReference type="AlphaFoldDB" id="A0A396IQK5"/>
<dbReference type="InterPro" id="IPR002885">
    <property type="entry name" value="PPR_rpt"/>
</dbReference>
<dbReference type="PROSITE" id="PS51375">
    <property type="entry name" value="PPR"/>
    <property type="match status" value="1"/>
</dbReference>
<dbReference type="EMBL" id="PSQE01000003">
    <property type="protein sequence ID" value="RHN68016.1"/>
    <property type="molecule type" value="Genomic_DNA"/>
</dbReference>
<comment type="caution">
    <text evidence="2">The sequence shown here is derived from an EMBL/GenBank/DDBJ whole genome shotgun (WGS) entry which is preliminary data.</text>
</comment>
<dbReference type="Proteomes" id="UP000265566">
    <property type="component" value="Chromosome 3"/>
</dbReference>
<protein>
    <submittedName>
        <fullName evidence="2">Putative pentatricopeptide</fullName>
    </submittedName>
</protein>
<proteinExistence type="predicted"/>
<gene>
    <name evidence="2" type="ORF">MtrunA17_Chr3g0109131</name>
</gene>
<accession>A0A396IQK5</accession>
<dbReference type="Gramene" id="rna16292">
    <property type="protein sequence ID" value="RHN68016.1"/>
    <property type="gene ID" value="gene16292"/>
</dbReference>
<evidence type="ECO:0000313" key="2">
    <source>
        <dbReference type="EMBL" id="RHN68016.1"/>
    </source>
</evidence>
<evidence type="ECO:0000313" key="3">
    <source>
        <dbReference type="Proteomes" id="UP000265566"/>
    </source>
</evidence>
<sequence length="172" mass="19881">MRGSNSLATTKDTSILRIFKYIYFESNIIYETCYGLHHLIPHSLLDQMTKREDMYAFPWNSLISAYAESDFHVDALAFYVHMVEEGFDSLLFQFFTFFGLIIHHSAMQKLLDSQQHVAKEVEEIRLKINILNQHVEDLKHHLTSSEAVLETIIQQKAQVLETKAALSAPLGY</sequence>
<organism evidence="2 3">
    <name type="scientific">Medicago truncatula</name>
    <name type="common">Barrel medic</name>
    <name type="synonym">Medicago tribuloides</name>
    <dbReference type="NCBI Taxonomy" id="3880"/>
    <lineage>
        <taxon>Eukaryota</taxon>
        <taxon>Viridiplantae</taxon>
        <taxon>Streptophyta</taxon>
        <taxon>Embryophyta</taxon>
        <taxon>Tracheophyta</taxon>
        <taxon>Spermatophyta</taxon>
        <taxon>Magnoliopsida</taxon>
        <taxon>eudicotyledons</taxon>
        <taxon>Gunneridae</taxon>
        <taxon>Pentapetalae</taxon>
        <taxon>rosids</taxon>
        <taxon>fabids</taxon>
        <taxon>Fabales</taxon>
        <taxon>Fabaceae</taxon>
        <taxon>Papilionoideae</taxon>
        <taxon>50 kb inversion clade</taxon>
        <taxon>NPAAA clade</taxon>
        <taxon>Hologalegina</taxon>
        <taxon>IRL clade</taxon>
        <taxon>Trifolieae</taxon>
        <taxon>Medicago</taxon>
    </lineage>
</organism>
<name>A0A396IQK5_MEDTR</name>
<reference evidence="3" key="1">
    <citation type="journal article" date="2018" name="Nat. Plants">
        <title>Whole-genome landscape of Medicago truncatula symbiotic genes.</title>
        <authorList>
            <person name="Pecrix Y."/>
            <person name="Staton S.E."/>
            <person name="Sallet E."/>
            <person name="Lelandais-Briere C."/>
            <person name="Moreau S."/>
            <person name="Carrere S."/>
            <person name="Blein T."/>
            <person name="Jardinaud M.F."/>
            <person name="Latrasse D."/>
            <person name="Zouine M."/>
            <person name="Zahm M."/>
            <person name="Kreplak J."/>
            <person name="Mayjonade B."/>
            <person name="Satge C."/>
            <person name="Perez M."/>
            <person name="Cauet S."/>
            <person name="Marande W."/>
            <person name="Chantry-Darmon C."/>
            <person name="Lopez-Roques C."/>
            <person name="Bouchez O."/>
            <person name="Berard A."/>
            <person name="Debelle F."/>
            <person name="Munos S."/>
            <person name="Bendahmane A."/>
            <person name="Berges H."/>
            <person name="Niebel A."/>
            <person name="Buitink J."/>
            <person name="Frugier F."/>
            <person name="Benhamed M."/>
            <person name="Crespi M."/>
            <person name="Gouzy J."/>
            <person name="Gamas P."/>
        </authorList>
    </citation>
    <scope>NUCLEOTIDE SEQUENCE [LARGE SCALE GENOMIC DNA]</scope>
    <source>
        <strain evidence="3">cv. Jemalong A17</strain>
    </source>
</reference>